<protein>
    <recommendedName>
        <fullName evidence="4">BspA family leucine-rich repeat surface protein</fullName>
    </recommendedName>
</protein>
<dbReference type="InterPro" id="IPR005046">
    <property type="entry name" value="DUF285"/>
</dbReference>
<evidence type="ECO:0000256" key="1">
    <source>
        <dbReference type="SAM" id="MobiDB-lite"/>
    </source>
</evidence>
<name>A0ABR1FSR3_AURAN</name>
<dbReference type="EMBL" id="JBBJCI010000248">
    <property type="protein sequence ID" value="KAK7237626.1"/>
    <property type="molecule type" value="Genomic_DNA"/>
</dbReference>
<gene>
    <name evidence="2" type="ORF">SO694_00098028</name>
</gene>
<evidence type="ECO:0008006" key="4">
    <source>
        <dbReference type="Google" id="ProtNLM"/>
    </source>
</evidence>
<sequence>MDTRMIFSGAPAFNTDIGDWDTSSVTDMNYMFNSARAFNQDIRAWDTSKVMDMRNMFSNADAFNQDIGGWDTSKVMDMSRMFDMSFAFSAVVFDATSAGWGVSAVTDMGGMFDGADAFDQPSDAPTAKPSDAPTAKPSDAPTAKPPGVAGELDIGRHDPRGRGRLLRRLAATVAAIAGADAGDVEIDEILARDLTPEAVAEEVVAQAEALDVADAFADVVVIGGGGDAGAVVGATTTTAVFAAGRREGKDPCNKKKLEKKRKCLKFAKKGQTLCQWDSTNKCHSKTLRTSS</sequence>
<accession>A0ABR1FSR3</accession>
<reference evidence="2 3" key="1">
    <citation type="submission" date="2024-03" db="EMBL/GenBank/DDBJ databases">
        <title>Aureococcus anophagefferens CCMP1851 and Kratosvirus quantuckense: Draft genome of a second virus-susceptible host strain in the model system.</title>
        <authorList>
            <person name="Chase E."/>
            <person name="Truchon A.R."/>
            <person name="Schepens W."/>
            <person name="Wilhelm S.W."/>
        </authorList>
    </citation>
    <scope>NUCLEOTIDE SEQUENCE [LARGE SCALE GENOMIC DNA]</scope>
    <source>
        <strain evidence="2 3">CCMP1851</strain>
    </source>
</reference>
<dbReference type="Proteomes" id="UP001363151">
    <property type="component" value="Unassembled WGS sequence"/>
</dbReference>
<dbReference type="InterPro" id="IPR011889">
    <property type="entry name" value="Liste_lipo_26"/>
</dbReference>
<evidence type="ECO:0000313" key="2">
    <source>
        <dbReference type="EMBL" id="KAK7237626.1"/>
    </source>
</evidence>
<organism evidence="2 3">
    <name type="scientific">Aureococcus anophagefferens</name>
    <name type="common">Harmful bloom alga</name>
    <dbReference type="NCBI Taxonomy" id="44056"/>
    <lineage>
        <taxon>Eukaryota</taxon>
        <taxon>Sar</taxon>
        <taxon>Stramenopiles</taxon>
        <taxon>Ochrophyta</taxon>
        <taxon>Pelagophyceae</taxon>
        <taxon>Pelagomonadales</taxon>
        <taxon>Pelagomonadaceae</taxon>
        <taxon>Aureococcus</taxon>
    </lineage>
</organism>
<evidence type="ECO:0000313" key="3">
    <source>
        <dbReference type="Proteomes" id="UP001363151"/>
    </source>
</evidence>
<dbReference type="Pfam" id="PF03382">
    <property type="entry name" value="DUF285"/>
    <property type="match status" value="2"/>
</dbReference>
<comment type="caution">
    <text evidence="2">The sequence shown here is derived from an EMBL/GenBank/DDBJ whole genome shotgun (WGS) entry which is preliminary data.</text>
</comment>
<dbReference type="NCBIfam" id="TIGR02167">
    <property type="entry name" value="Liste_lipo_26"/>
    <property type="match status" value="2"/>
</dbReference>
<feature type="region of interest" description="Disordered" evidence="1">
    <location>
        <begin position="116"/>
        <end position="157"/>
    </location>
</feature>
<proteinExistence type="predicted"/>
<keyword evidence="3" id="KW-1185">Reference proteome</keyword>